<sequence length="88" mass="9863">MLYRGLGTANSACVHLCTAGIWELALNWPGHQNDRFSGQRMPFCQHSYYHIEMRSTALTSFLFSSSTRLLKGTLVDNCPARPSLSDPE</sequence>
<reference evidence="1 2" key="1">
    <citation type="journal article" date="2015" name="Fungal Genet. Biol.">
        <title>Evolution of novel wood decay mechanisms in Agaricales revealed by the genome sequences of Fistulina hepatica and Cylindrobasidium torrendii.</title>
        <authorList>
            <person name="Floudas D."/>
            <person name="Held B.W."/>
            <person name="Riley R."/>
            <person name="Nagy L.G."/>
            <person name="Koehler G."/>
            <person name="Ransdell A.S."/>
            <person name="Younus H."/>
            <person name="Chow J."/>
            <person name="Chiniquy J."/>
            <person name="Lipzen A."/>
            <person name="Tritt A."/>
            <person name="Sun H."/>
            <person name="Haridas S."/>
            <person name="LaButti K."/>
            <person name="Ohm R.A."/>
            <person name="Kues U."/>
            <person name="Blanchette R.A."/>
            <person name="Grigoriev I.V."/>
            <person name="Minto R.E."/>
            <person name="Hibbett D.S."/>
        </authorList>
    </citation>
    <scope>NUCLEOTIDE SEQUENCE [LARGE SCALE GENOMIC DNA]</scope>
    <source>
        <strain evidence="1 2">FP15055 ss-10</strain>
    </source>
</reference>
<dbReference type="Proteomes" id="UP000054007">
    <property type="component" value="Unassembled WGS sequence"/>
</dbReference>
<proteinExistence type="predicted"/>
<dbReference type="EMBL" id="KN880547">
    <property type="protein sequence ID" value="KIY66677.1"/>
    <property type="molecule type" value="Genomic_DNA"/>
</dbReference>
<protein>
    <submittedName>
        <fullName evidence="1">Uncharacterized protein</fullName>
    </submittedName>
</protein>
<gene>
    <name evidence="1" type="ORF">CYLTODRAFT_26334</name>
</gene>
<name>A0A0D7B875_9AGAR</name>
<dbReference type="AlphaFoldDB" id="A0A0D7B875"/>
<keyword evidence="2" id="KW-1185">Reference proteome</keyword>
<evidence type="ECO:0000313" key="2">
    <source>
        <dbReference type="Proteomes" id="UP000054007"/>
    </source>
</evidence>
<evidence type="ECO:0000313" key="1">
    <source>
        <dbReference type="EMBL" id="KIY66677.1"/>
    </source>
</evidence>
<accession>A0A0D7B875</accession>
<organism evidence="1 2">
    <name type="scientific">Cylindrobasidium torrendii FP15055 ss-10</name>
    <dbReference type="NCBI Taxonomy" id="1314674"/>
    <lineage>
        <taxon>Eukaryota</taxon>
        <taxon>Fungi</taxon>
        <taxon>Dikarya</taxon>
        <taxon>Basidiomycota</taxon>
        <taxon>Agaricomycotina</taxon>
        <taxon>Agaricomycetes</taxon>
        <taxon>Agaricomycetidae</taxon>
        <taxon>Agaricales</taxon>
        <taxon>Marasmiineae</taxon>
        <taxon>Physalacriaceae</taxon>
        <taxon>Cylindrobasidium</taxon>
    </lineage>
</organism>